<dbReference type="OrthoDB" id="10262255at2759"/>
<feature type="coiled-coil region" evidence="1">
    <location>
        <begin position="444"/>
        <end position="478"/>
    </location>
</feature>
<feature type="region of interest" description="Disordered" evidence="2">
    <location>
        <begin position="186"/>
        <end position="268"/>
    </location>
</feature>
<comment type="caution">
    <text evidence="3">The sequence shown here is derived from an EMBL/GenBank/DDBJ whole genome shotgun (WGS) entry which is preliminary data.</text>
</comment>
<dbReference type="PANTHER" id="PTHR34649">
    <property type="entry name" value="CILIA- AND FLAGELLA-ASSOCIATED PROTEIN 99"/>
    <property type="match status" value="1"/>
</dbReference>
<protein>
    <submittedName>
        <fullName evidence="3">Uncharacterized protein</fullName>
    </submittedName>
</protein>
<evidence type="ECO:0000256" key="2">
    <source>
        <dbReference type="SAM" id="MobiDB-lite"/>
    </source>
</evidence>
<keyword evidence="4" id="KW-1185">Reference proteome</keyword>
<dbReference type="PANTHER" id="PTHR34649:SF1">
    <property type="entry name" value="CILIA- AND FLAGELLA-ASSOCIATED PROTEIN 99"/>
    <property type="match status" value="1"/>
</dbReference>
<sequence>MGLTLTKETAQQLLQHSQEILDSFRSADMAVDAHANQYFDGVLPRDDPVRVTIVEIFAGCIRYEKALDTVITAFYNVEGRVVKRSEQNLYRVFAYLIVFRMEELGIPNLKKLIATLERKRIYRFLSFLLNRKHLYTWMLDEWAKLYDRVYVENEIISPLEEFLPQLEEILERLRVQIEEGLKSKKELIKPTEPQPFTLTEPKPRSVPMPEELPTLAPSRPVPSSTYERPQESADLAERRRKNREVAEQRLAEATRQRPRCADPGKSEKCERKIREIRAEQERALAFDAPKSNPMPKERQGAGQAAVKLNAAAIMREWARYREAEKREAERLGALEAGAFDKSAFEAWQQAQKEADLQSQLAELERRRLEGQLSYEEAVIARRRLAESNRAVVEKEREAAAERQEELAAMRAAEEEQLKQRMAEIMAGHAKARQAVRDAQKAKALSRAEQQQETEELLKQAYEEAAAELRRKMELIAEIRAIEATQAPREKRLDLTEIAGFGFLSEMSIAELRERLSLAKQRQTQEMEEKRDQILEEKQAKDEKLLHTMELIGRHRAERSRAAAARQEEKKKRAENSRPGQPKIRARDPRLSDLAQQVQARKQERQEMQQQERQGSNLALKTTKAMSREKKAREAARWAQLESAQERVARLRTSGIVSADPNAPDERFPRQSSRMTCT</sequence>
<feature type="compositionally biased region" description="Basic and acidic residues" evidence="2">
    <location>
        <begin position="625"/>
        <end position="635"/>
    </location>
</feature>
<keyword evidence="1" id="KW-0175">Coiled coil</keyword>
<dbReference type="STRING" id="282301.A0A267H7B6"/>
<evidence type="ECO:0000313" key="3">
    <source>
        <dbReference type="EMBL" id="PAA93407.1"/>
    </source>
</evidence>
<dbReference type="EMBL" id="NIVC01000029">
    <property type="protein sequence ID" value="PAA93407.1"/>
    <property type="molecule type" value="Genomic_DNA"/>
</dbReference>
<reference evidence="3 4" key="1">
    <citation type="submission" date="2017-06" db="EMBL/GenBank/DDBJ databases">
        <title>A platform for efficient transgenesis in Macrostomum lignano, a flatworm model organism for stem cell research.</title>
        <authorList>
            <person name="Berezikov E."/>
        </authorList>
    </citation>
    <scope>NUCLEOTIDE SEQUENCE [LARGE SCALE GENOMIC DNA]</scope>
    <source>
        <strain evidence="3">DV1</strain>
        <tissue evidence="3">Whole organism</tissue>
    </source>
</reference>
<feature type="compositionally biased region" description="Basic and acidic residues" evidence="2">
    <location>
        <begin position="228"/>
        <end position="268"/>
    </location>
</feature>
<dbReference type="AlphaFoldDB" id="A0A267H7B6"/>
<feature type="region of interest" description="Disordered" evidence="2">
    <location>
        <begin position="519"/>
        <end position="677"/>
    </location>
</feature>
<name>A0A267H7B6_9PLAT</name>
<feature type="compositionally biased region" description="Basic and acidic residues" evidence="2">
    <location>
        <begin position="519"/>
        <end position="575"/>
    </location>
</feature>
<gene>
    <name evidence="3" type="ORF">BOX15_Mlig020374g1</name>
</gene>
<feature type="coiled-coil region" evidence="1">
    <location>
        <begin position="346"/>
        <end position="416"/>
    </location>
</feature>
<evidence type="ECO:0000256" key="1">
    <source>
        <dbReference type="SAM" id="Coils"/>
    </source>
</evidence>
<organism evidence="3 4">
    <name type="scientific">Macrostomum lignano</name>
    <dbReference type="NCBI Taxonomy" id="282301"/>
    <lineage>
        <taxon>Eukaryota</taxon>
        <taxon>Metazoa</taxon>
        <taxon>Spiralia</taxon>
        <taxon>Lophotrochozoa</taxon>
        <taxon>Platyhelminthes</taxon>
        <taxon>Rhabditophora</taxon>
        <taxon>Macrostomorpha</taxon>
        <taxon>Macrostomida</taxon>
        <taxon>Macrostomidae</taxon>
        <taxon>Macrostomum</taxon>
    </lineage>
</organism>
<dbReference type="Proteomes" id="UP000215902">
    <property type="component" value="Unassembled WGS sequence"/>
</dbReference>
<accession>A0A267H7B6</accession>
<evidence type="ECO:0000313" key="4">
    <source>
        <dbReference type="Proteomes" id="UP000215902"/>
    </source>
</evidence>
<dbReference type="InterPro" id="IPR039341">
    <property type="entry name" value="CFAP99"/>
</dbReference>
<proteinExistence type="predicted"/>